<name>A0ABQ0K249_9BACT</name>
<accession>A0ABQ0K249</accession>
<sequence>MPDADKEKVFDKLFLLYNVSSLEILTIDKQKEQI</sequence>
<dbReference type="Proteomes" id="UP000032309">
    <property type="component" value="Unassembled WGS sequence"/>
</dbReference>
<proteinExistence type="predicted"/>
<keyword evidence="2" id="KW-1185">Reference proteome</keyword>
<evidence type="ECO:0000313" key="1">
    <source>
        <dbReference type="EMBL" id="GAN35179.1"/>
    </source>
</evidence>
<dbReference type="EMBL" id="BAFN01000001">
    <property type="protein sequence ID" value="GAN35179.1"/>
    <property type="molecule type" value="Genomic_DNA"/>
</dbReference>
<reference evidence="2" key="1">
    <citation type="journal article" date="2015" name="Genome Announc.">
        <title>Draft Genome Sequence of an Anaerobic Ammonium-Oxidizing Bacterium, "Candidatus Brocadia sinica".</title>
        <authorList>
            <person name="Oshiki M."/>
            <person name="Shinyako-Hata K."/>
            <person name="Satoh H."/>
            <person name="Okabe S."/>
        </authorList>
    </citation>
    <scope>NUCLEOTIDE SEQUENCE [LARGE SCALE GENOMIC DNA]</scope>
    <source>
        <strain evidence="2">JPN1</strain>
    </source>
</reference>
<gene>
    <name evidence="1" type="ORF">BROSI_A3727</name>
</gene>
<organism evidence="1 2">
    <name type="scientific">Candidatus Brocadia sinica JPN1</name>
    <dbReference type="NCBI Taxonomy" id="1197129"/>
    <lineage>
        <taxon>Bacteria</taxon>
        <taxon>Pseudomonadati</taxon>
        <taxon>Planctomycetota</taxon>
        <taxon>Candidatus Brocadiia</taxon>
        <taxon>Candidatus Brocadiales</taxon>
        <taxon>Candidatus Brocadiaceae</taxon>
        <taxon>Candidatus Brocadia</taxon>
    </lineage>
</organism>
<evidence type="ECO:0000313" key="2">
    <source>
        <dbReference type="Proteomes" id="UP000032309"/>
    </source>
</evidence>
<protein>
    <submittedName>
        <fullName evidence="1">Uncharacterized protein</fullName>
    </submittedName>
</protein>
<comment type="caution">
    <text evidence="1">The sequence shown here is derived from an EMBL/GenBank/DDBJ whole genome shotgun (WGS) entry which is preliminary data.</text>
</comment>